<dbReference type="Gene3D" id="3.30.565.10">
    <property type="entry name" value="Histidine kinase-like ATPase, C-terminal domain"/>
    <property type="match status" value="1"/>
</dbReference>
<dbReference type="AlphaFoldDB" id="A0A9D1S8N0"/>
<dbReference type="InterPro" id="IPR036890">
    <property type="entry name" value="HATPase_C_sf"/>
</dbReference>
<protein>
    <submittedName>
        <fullName evidence="1">ATP-binding protein</fullName>
    </submittedName>
</protein>
<keyword evidence="1" id="KW-0547">Nucleotide-binding</keyword>
<dbReference type="EMBL" id="DVNG01000120">
    <property type="protein sequence ID" value="HIU50960.1"/>
    <property type="molecule type" value="Genomic_DNA"/>
</dbReference>
<dbReference type="SUPFAM" id="SSF55874">
    <property type="entry name" value="ATPase domain of HSP90 chaperone/DNA topoisomerase II/histidine kinase"/>
    <property type="match status" value="1"/>
</dbReference>
<evidence type="ECO:0000313" key="2">
    <source>
        <dbReference type="Proteomes" id="UP000824118"/>
    </source>
</evidence>
<proteinExistence type="predicted"/>
<accession>A0A9D1S8N0</accession>
<comment type="caution">
    <text evidence="1">The sequence shown here is derived from an EMBL/GenBank/DDBJ whole genome shotgun (WGS) entry which is preliminary data.</text>
</comment>
<organism evidence="1 2">
    <name type="scientific">Candidatus Limousia pullorum</name>
    <dbReference type="NCBI Taxonomy" id="2840860"/>
    <lineage>
        <taxon>Bacteria</taxon>
        <taxon>Bacillati</taxon>
        <taxon>Bacillota</taxon>
        <taxon>Clostridia</taxon>
        <taxon>Eubacteriales</taxon>
        <taxon>Oscillospiraceae</taxon>
        <taxon>Oscillospiraceae incertae sedis</taxon>
        <taxon>Candidatus Limousia</taxon>
    </lineage>
</organism>
<gene>
    <name evidence="1" type="ORF">IAD22_08115</name>
</gene>
<reference evidence="1" key="1">
    <citation type="submission" date="2020-10" db="EMBL/GenBank/DDBJ databases">
        <authorList>
            <person name="Gilroy R."/>
        </authorList>
    </citation>
    <scope>NUCLEOTIDE SEQUENCE</scope>
    <source>
        <strain evidence="1">ChiGjej1B1-1684</strain>
    </source>
</reference>
<keyword evidence="1" id="KW-0067">ATP-binding</keyword>
<sequence>MDNSAVYFEENYIFRNNKSITSNNDIALTEFVANAWDAGSHNVSITIPYEEHDEIIIEDDGTGMTDEEFRSRWMTLNYDRQKRQGKEVAFPPDTDSTKRIAYGRNGIGRHGMLCFADSYTVETWKDGTCNIYDIAVSHGAAPFKIHRHVTEEREGHGTKIRTFVQRHLPDANTMTDILSARFLYDPKFVVKINGRKIDLSRHKGVVYQKEFTTYAKAKLSMIVIDSEKTAAKSQQHGIAFWVSGRLVGQPSWSYGKITFLDGRFKAATRYTMIIKTDDLIDEVLPDWSGFSDSANMTSHYQSVKREVDAFIKSVMKEHISEVRLDVIRDARDELETLNITGQRNVSAFIERVTEDNPVITPDYLHSAVGAMISIKKAKKGELLLSQLSQMSADQIDKLADILNTWDVDDIATVLGEIDKRIVVVEAIQRIYNDKATEELHTLHPLVLNSRWLFGAQFDSPMFVSNSALTTVVKELFKDEDYDLDMIENPRRRPDIICLKQYSIKAVCTDRIDTSAGEIMKPDQILIVEVKRGGFEITSEEVAQVEYYVRQIRKSAVLHSSATIDAYVVGAKLGDIDAEKETSSGRIHAVTYGHLVDTATSKLFRLRQRLQDHYNALGQESIVEQALKESKQLKMDV</sequence>
<dbReference type="Proteomes" id="UP000824118">
    <property type="component" value="Unassembled WGS sequence"/>
</dbReference>
<evidence type="ECO:0000313" key="1">
    <source>
        <dbReference type="EMBL" id="HIU50960.1"/>
    </source>
</evidence>
<dbReference type="GO" id="GO:0005524">
    <property type="term" value="F:ATP binding"/>
    <property type="evidence" value="ECO:0007669"/>
    <property type="project" value="UniProtKB-KW"/>
</dbReference>
<reference evidence="1" key="2">
    <citation type="journal article" date="2021" name="PeerJ">
        <title>Extensive microbial diversity within the chicken gut microbiome revealed by metagenomics and culture.</title>
        <authorList>
            <person name="Gilroy R."/>
            <person name="Ravi A."/>
            <person name="Getino M."/>
            <person name="Pursley I."/>
            <person name="Horton D.L."/>
            <person name="Alikhan N.F."/>
            <person name="Baker D."/>
            <person name="Gharbi K."/>
            <person name="Hall N."/>
            <person name="Watson M."/>
            <person name="Adriaenssens E.M."/>
            <person name="Foster-Nyarko E."/>
            <person name="Jarju S."/>
            <person name="Secka A."/>
            <person name="Antonio M."/>
            <person name="Oren A."/>
            <person name="Chaudhuri R.R."/>
            <person name="La Ragione R."/>
            <person name="Hildebrand F."/>
            <person name="Pallen M.J."/>
        </authorList>
    </citation>
    <scope>NUCLEOTIDE SEQUENCE</scope>
    <source>
        <strain evidence="1">ChiGjej1B1-1684</strain>
    </source>
</reference>
<dbReference type="Pfam" id="PF13589">
    <property type="entry name" value="HATPase_c_3"/>
    <property type="match status" value="1"/>
</dbReference>
<name>A0A9D1S8N0_9FIRM</name>